<dbReference type="GO" id="GO:1990904">
    <property type="term" value="C:ribonucleoprotein complex"/>
    <property type="evidence" value="ECO:0007669"/>
    <property type="project" value="UniProtKB-KW"/>
</dbReference>
<dbReference type="EMBL" id="JACEFB010000001">
    <property type="protein sequence ID" value="MBA2224824.1"/>
    <property type="molecule type" value="Genomic_DNA"/>
</dbReference>
<dbReference type="RefSeq" id="WP_194536240.1">
    <property type="nucleotide sequence ID" value="NZ_JACEFB010000001.1"/>
</dbReference>
<dbReference type="SUPFAM" id="SSF141091">
    <property type="entry name" value="L21p-like"/>
    <property type="match status" value="1"/>
</dbReference>
<sequence length="111" mass="12333">MYAIVEEGSRQHRAEAGSILHLDERPVEVGQRLELTRVLLLRDENGAVVGQPLVPGAKVVVEVLGEDKVKTVTQKFRRRKASKRLKGHTQRYVRVKVVEIVKPGNDTAASA</sequence>
<dbReference type="InterPro" id="IPR001787">
    <property type="entry name" value="Ribosomal_bL21"/>
</dbReference>
<keyword evidence="4 5" id="KW-0699">rRNA-binding</keyword>
<keyword evidence="2 4" id="KW-0689">Ribosomal protein</keyword>
<keyword evidence="3 4" id="KW-0687">Ribonucleoprotein</keyword>
<dbReference type="NCBIfam" id="TIGR00061">
    <property type="entry name" value="L21"/>
    <property type="match status" value="1"/>
</dbReference>
<comment type="function">
    <text evidence="4 5">This protein binds to 23S rRNA in the presence of protein L20.</text>
</comment>
<comment type="subunit">
    <text evidence="4">Part of the 50S ribosomal subunit. Contacts protein L20.</text>
</comment>
<evidence type="ECO:0000256" key="5">
    <source>
        <dbReference type="RuleBase" id="RU000562"/>
    </source>
</evidence>
<evidence type="ECO:0000256" key="4">
    <source>
        <dbReference type="HAMAP-Rule" id="MF_01363"/>
    </source>
</evidence>
<evidence type="ECO:0000256" key="1">
    <source>
        <dbReference type="ARBA" id="ARBA00008563"/>
    </source>
</evidence>
<gene>
    <name evidence="4 6" type="primary">rplU</name>
    <name evidence="6" type="ORF">H0921_01460</name>
</gene>
<protein>
    <recommendedName>
        <fullName evidence="4">Large ribosomal subunit protein bL21</fullName>
    </recommendedName>
</protein>
<evidence type="ECO:0000256" key="3">
    <source>
        <dbReference type="ARBA" id="ARBA00023274"/>
    </source>
</evidence>
<dbReference type="GO" id="GO:0005840">
    <property type="term" value="C:ribosome"/>
    <property type="evidence" value="ECO:0007669"/>
    <property type="project" value="UniProtKB-KW"/>
</dbReference>
<dbReference type="PANTHER" id="PTHR21349">
    <property type="entry name" value="50S RIBOSOMAL PROTEIN L21"/>
    <property type="match status" value="1"/>
</dbReference>
<dbReference type="Pfam" id="PF00829">
    <property type="entry name" value="Ribosomal_L21p"/>
    <property type="match status" value="1"/>
</dbReference>
<dbReference type="AlphaFoldDB" id="A0A7V8VB68"/>
<comment type="caution">
    <text evidence="6">The sequence shown here is derived from an EMBL/GenBank/DDBJ whole genome shotgun (WGS) entry which is preliminary data.</text>
</comment>
<accession>A0A7V8VB68</accession>
<dbReference type="Proteomes" id="UP000542342">
    <property type="component" value="Unassembled WGS sequence"/>
</dbReference>
<evidence type="ECO:0000313" key="7">
    <source>
        <dbReference type="Proteomes" id="UP000542342"/>
    </source>
</evidence>
<reference evidence="6 7" key="1">
    <citation type="submission" date="2020-07" db="EMBL/GenBank/DDBJ databases">
        <title>Thermogemmata thermophila gen. nov., sp. nov., a novel moderate thermophilic planctomycete from a Kamchatka hot spring.</title>
        <authorList>
            <person name="Elcheninov A.G."/>
            <person name="Podosokorskaya O.A."/>
            <person name="Kovaleva O.L."/>
            <person name="Novikov A."/>
            <person name="Bonch-Osmolovskaya E.A."/>
            <person name="Toshchakov S.V."/>
            <person name="Kublanov I.V."/>
        </authorList>
    </citation>
    <scope>NUCLEOTIDE SEQUENCE [LARGE SCALE GENOMIC DNA]</scope>
    <source>
        <strain evidence="6 7">2918</strain>
    </source>
</reference>
<dbReference type="HAMAP" id="MF_01363">
    <property type="entry name" value="Ribosomal_bL21"/>
    <property type="match status" value="1"/>
</dbReference>
<proteinExistence type="inferred from homology"/>
<dbReference type="InterPro" id="IPR036164">
    <property type="entry name" value="bL21-like_sf"/>
</dbReference>
<evidence type="ECO:0000313" key="6">
    <source>
        <dbReference type="EMBL" id="MBA2224824.1"/>
    </source>
</evidence>
<dbReference type="PANTHER" id="PTHR21349:SF0">
    <property type="entry name" value="LARGE RIBOSOMAL SUBUNIT PROTEIN BL21M"/>
    <property type="match status" value="1"/>
</dbReference>
<comment type="similarity">
    <text evidence="1 4 5">Belongs to the bacterial ribosomal protein bL21 family.</text>
</comment>
<dbReference type="GO" id="GO:0006412">
    <property type="term" value="P:translation"/>
    <property type="evidence" value="ECO:0007669"/>
    <property type="project" value="UniProtKB-UniRule"/>
</dbReference>
<organism evidence="6 7">
    <name type="scientific">Thermogemmata fonticola</name>
    <dbReference type="NCBI Taxonomy" id="2755323"/>
    <lineage>
        <taxon>Bacteria</taxon>
        <taxon>Pseudomonadati</taxon>
        <taxon>Planctomycetota</taxon>
        <taxon>Planctomycetia</taxon>
        <taxon>Gemmatales</taxon>
        <taxon>Gemmataceae</taxon>
        <taxon>Thermogemmata</taxon>
    </lineage>
</organism>
<name>A0A7V8VB68_9BACT</name>
<dbReference type="GO" id="GO:0019843">
    <property type="term" value="F:rRNA binding"/>
    <property type="evidence" value="ECO:0007669"/>
    <property type="project" value="UniProtKB-UniRule"/>
</dbReference>
<keyword evidence="4 5" id="KW-0694">RNA-binding</keyword>
<dbReference type="InterPro" id="IPR028909">
    <property type="entry name" value="bL21-like"/>
</dbReference>
<dbReference type="GO" id="GO:0003735">
    <property type="term" value="F:structural constituent of ribosome"/>
    <property type="evidence" value="ECO:0007669"/>
    <property type="project" value="InterPro"/>
</dbReference>
<keyword evidence="7" id="KW-1185">Reference proteome</keyword>
<dbReference type="GO" id="GO:0005737">
    <property type="term" value="C:cytoplasm"/>
    <property type="evidence" value="ECO:0007669"/>
    <property type="project" value="UniProtKB-ARBA"/>
</dbReference>
<evidence type="ECO:0000256" key="2">
    <source>
        <dbReference type="ARBA" id="ARBA00022980"/>
    </source>
</evidence>